<organism evidence="8 9">
    <name type="scientific">Anaerocolumna jejuensis DSM 15929</name>
    <dbReference type="NCBI Taxonomy" id="1121322"/>
    <lineage>
        <taxon>Bacteria</taxon>
        <taxon>Bacillati</taxon>
        <taxon>Bacillota</taxon>
        <taxon>Clostridia</taxon>
        <taxon>Lachnospirales</taxon>
        <taxon>Lachnospiraceae</taxon>
        <taxon>Anaerocolumna</taxon>
    </lineage>
</organism>
<dbReference type="PRINTS" id="PR00723">
    <property type="entry name" value="SUBTILISIN"/>
</dbReference>
<dbReference type="PANTHER" id="PTHR43806">
    <property type="entry name" value="PEPTIDASE S8"/>
    <property type="match status" value="1"/>
</dbReference>
<feature type="active site" description="Charge relay system" evidence="5 6">
    <location>
        <position position="179"/>
    </location>
</feature>
<dbReference type="InterPro" id="IPR050131">
    <property type="entry name" value="Peptidase_S8_subtilisin-like"/>
</dbReference>
<dbReference type="Gene3D" id="3.40.50.200">
    <property type="entry name" value="Peptidase S8/S53 domain"/>
    <property type="match status" value="1"/>
</dbReference>
<keyword evidence="3 6" id="KW-0378">Hydrolase</keyword>
<dbReference type="PIRSF" id="PIRSF037894">
    <property type="entry name" value="Subtilisin_rel_CspABC"/>
    <property type="match status" value="1"/>
</dbReference>
<evidence type="ECO:0000256" key="4">
    <source>
        <dbReference type="ARBA" id="ARBA00022825"/>
    </source>
</evidence>
<evidence type="ECO:0000256" key="2">
    <source>
        <dbReference type="ARBA" id="ARBA00022670"/>
    </source>
</evidence>
<evidence type="ECO:0000313" key="9">
    <source>
        <dbReference type="Proteomes" id="UP000184386"/>
    </source>
</evidence>
<dbReference type="GO" id="GO:0006508">
    <property type="term" value="P:proteolysis"/>
    <property type="evidence" value="ECO:0007669"/>
    <property type="project" value="UniProtKB-KW"/>
</dbReference>
<keyword evidence="4 6" id="KW-0720">Serine protease</keyword>
<dbReference type="InterPro" id="IPR017310">
    <property type="entry name" value="Pept_S8A_subtilisin_clostridia"/>
</dbReference>
<keyword evidence="9" id="KW-1185">Reference proteome</keyword>
<dbReference type="Proteomes" id="UP000184386">
    <property type="component" value="Unassembled WGS sequence"/>
</dbReference>
<dbReference type="AlphaFoldDB" id="A0A1M6QSV9"/>
<protein>
    <submittedName>
        <fullName evidence="8">Subtilase family protein</fullName>
    </submittedName>
</protein>
<sequence>MPIGDCMTEAERYKITSNDYTDILAEGFERINGMFNSKDYTVNRINNDYAVYHPPASELTIDSTQKFGYQYIPKCYGLMNLSSNEVSGITRVRMDPSLELRGQGVLLGFIDTGIDYTNPIFRYADNTSRIAYIWDQSIESGKYQEDFYFGTEYSQWDINTALIAEDPYRVVPSRDENGHGTALAGIAAGGEDLSAFFSGVAPDAEIVVVKLKEAKQNIKDFFCIPPNVPCYQENDIMFGIQYLINVADKLERPIAICIGIGSSQGAHEGEGVFCNFLNDIGRIAGKSIVVAGGNEGNTNHHYYGEINPSVGFDVVSLNVGENESGFTMELWGFAPNIVAVEVYAPDGGLVARVSGIFLQRSTQIVNHRGTAIFIDNQFSEERTGNQLIMFRFKKPFSGVWRFVVSGSGDLLLRYHIWLPISNFLTANTYFINGNMDTTLSIPANAINTIAIANYNHQNQSLYYYSGRGFTKNGGLKPDVAAPGVNITAPSLSGGFYSSTGSSESTAHATGAIALLLEWGIIRGNSTKLNNILIRRIVINGARRSPTVSYPDQGWGFGTIDIYRAIRRYYEDD</sequence>
<dbReference type="PANTHER" id="PTHR43806:SF11">
    <property type="entry name" value="CEREVISIN-RELATED"/>
    <property type="match status" value="1"/>
</dbReference>
<dbReference type="InterPro" id="IPR000209">
    <property type="entry name" value="Peptidase_S8/S53_dom"/>
</dbReference>
<evidence type="ECO:0000256" key="5">
    <source>
        <dbReference type="PIRSR" id="PIRSR615500-1"/>
    </source>
</evidence>
<dbReference type="STRING" id="1121322.SAMN02745136_02014"/>
<dbReference type="PROSITE" id="PS51892">
    <property type="entry name" value="SUBTILASE"/>
    <property type="match status" value="1"/>
</dbReference>
<dbReference type="InterPro" id="IPR036852">
    <property type="entry name" value="Peptidase_S8/S53_dom_sf"/>
</dbReference>
<feature type="active site" description="Charge relay system" evidence="5 6">
    <location>
        <position position="111"/>
    </location>
</feature>
<keyword evidence="2 6" id="KW-0645">Protease</keyword>
<evidence type="ECO:0000259" key="7">
    <source>
        <dbReference type="Pfam" id="PF00082"/>
    </source>
</evidence>
<dbReference type="InterPro" id="IPR034045">
    <property type="entry name" value="Pep_S8_CspA-like"/>
</dbReference>
<dbReference type="EMBL" id="FRAC01000010">
    <property type="protein sequence ID" value="SHK23200.1"/>
    <property type="molecule type" value="Genomic_DNA"/>
</dbReference>
<dbReference type="GO" id="GO:0004252">
    <property type="term" value="F:serine-type endopeptidase activity"/>
    <property type="evidence" value="ECO:0007669"/>
    <property type="project" value="UniProtKB-UniRule"/>
</dbReference>
<evidence type="ECO:0000256" key="3">
    <source>
        <dbReference type="ARBA" id="ARBA00022801"/>
    </source>
</evidence>
<dbReference type="Pfam" id="PF00082">
    <property type="entry name" value="Peptidase_S8"/>
    <property type="match status" value="2"/>
</dbReference>
<dbReference type="SUPFAM" id="SSF52743">
    <property type="entry name" value="Subtilisin-like"/>
    <property type="match status" value="1"/>
</dbReference>
<name>A0A1M6QSV9_9FIRM</name>
<dbReference type="InterPro" id="IPR015500">
    <property type="entry name" value="Peptidase_S8_subtilisin-rel"/>
</dbReference>
<dbReference type="OrthoDB" id="9798386at2"/>
<feature type="active site" description="Charge relay system" evidence="5 6">
    <location>
        <position position="502"/>
    </location>
</feature>
<feature type="domain" description="Peptidase S8/S53" evidence="7">
    <location>
        <begin position="432"/>
        <end position="555"/>
    </location>
</feature>
<evidence type="ECO:0000313" key="8">
    <source>
        <dbReference type="EMBL" id="SHK23200.1"/>
    </source>
</evidence>
<reference evidence="8 9" key="1">
    <citation type="submission" date="2016-11" db="EMBL/GenBank/DDBJ databases">
        <authorList>
            <person name="Jaros S."/>
            <person name="Januszkiewicz K."/>
            <person name="Wedrychowicz H."/>
        </authorList>
    </citation>
    <scope>NUCLEOTIDE SEQUENCE [LARGE SCALE GENOMIC DNA]</scope>
    <source>
        <strain evidence="8 9">DSM 15929</strain>
    </source>
</reference>
<proteinExistence type="inferred from homology"/>
<comment type="similarity">
    <text evidence="1 6">Belongs to the peptidase S8 family.</text>
</comment>
<evidence type="ECO:0000256" key="1">
    <source>
        <dbReference type="ARBA" id="ARBA00011073"/>
    </source>
</evidence>
<dbReference type="CDD" id="cd07478">
    <property type="entry name" value="Peptidases_S8_CspA-like"/>
    <property type="match status" value="1"/>
</dbReference>
<gene>
    <name evidence="8" type="ORF">SAMN02745136_02014</name>
</gene>
<evidence type="ECO:0000256" key="6">
    <source>
        <dbReference type="PROSITE-ProRule" id="PRU01240"/>
    </source>
</evidence>
<dbReference type="Gene3D" id="2.60.120.1290">
    <property type="match status" value="1"/>
</dbReference>
<feature type="domain" description="Peptidase S8/S53" evidence="7">
    <location>
        <begin position="102"/>
        <end position="220"/>
    </location>
</feature>
<accession>A0A1M6QSV9</accession>